<dbReference type="EMBL" id="BLRX01000142">
    <property type="protein sequence ID" value="GFP25627.1"/>
    <property type="molecule type" value="Genomic_DNA"/>
</dbReference>
<dbReference type="AlphaFoldDB" id="A0A6V8NZI8"/>
<name>A0A6V8NZI8_9ACTN</name>
<evidence type="ECO:0000313" key="1">
    <source>
        <dbReference type="EMBL" id="GFP25627.1"/>
    </source>
</evidence>
<dbReference type="PANTHER" id="PTHR37947:SF2">
    <property type="entry name" value="VON WILLEBRAND FACTOR TYPE A"/>
    <property type="match status" value="1"/>
</dbReference>
<comment type="caution">
    <text evidence="1">The sequence shown here is derived from an EMBL/GenBank/DDBJ whole genome shotgun (WGS) entry which is preliminary data.</text>
</comment>
<dbReference type="PANTHER" id="PTHR37947">
    <property type="entry name" value="BLL2462 PROTEIN"/>
    <property type="match status" value="1"/>
</dbReference>
<dbReference type="Proteomes" id="UP000543224">
    <property type="component" value="Unassembled WGS sequence"/>
</dbReference>
<organism evidence="1 2">
    <name type="scientific">Candidatus Hakubella thermalkaliphila</name>
    <dbReference type="NCBI Taxonomy" id="2754717"/>
    <lineage>
        <taxon>Bacteria</taxon>
        <taxon>Bacillati</taxon>
        <taxon>Actinomycetota</taxon>
        <taxon>Actinomycetota incertae sedis</taxon>
        <taxon>Candidatus Hakubellales</taxon>
        <taxon>Candidatus Hakubellaceae</taxon>
        <taxon>Candidatus Hakubella</taxon>
    </lineage>
</organism>
<gene>
    <name evidence="1" type="ORF">HKBW3S25_01107</name>
</gene>
<sequence length="328" mass="36181">MLRTVVLVLLALAIINPSLSLLSSPGNLVVLVDESGSVKDLVGDANQLVTLYLKNIEGTVVVVPFGGSTVAGEAEETTNFEEALTVALGHHPQAVLLVSDMVQTSGEVTRILPYYKRGQVPLYLLPLEGYLKETLIKKVEAPSRIFRQKPFPLKVEIYSTERTQGMLEVKIYSPESAVYETLQVMEVSLFPGLNSFSPTVKVKGSSSYVQLKVSLLETVDTWTQNNDYLVSLFVDDSYPLLLLYGEGVNSKWIDSLLAEQGFEVDSRPIRRFPITYVELRGYRGVIFLDVSAVDVKAENILLLTRYLKEQGRGMITIGGGRRFGLGGV</sequence>
<protein>
    <recommendedName>
        <fullName evidence="3">VWFA domain-containing protein</fullName>
    </recommendedName>
</protein>
<dbReference type="SUPFAM" id="SSF52317">
    <property type="entry name" value="Class I glutamine amidotransferase-like"/>
    <property type="match status" value="1"/>
</dbReference>
<accession>A0A6V8NZI8</accession>
<reference evidence="1 2" key="1">
    <citation type="journal article" date="2020" name="Front. Microbiol.">
        <title>Single-cell genomics of novel Actinobacteria with the Wood-Ljungdahl pathway discovered in a serpentinizing system.</title>
        <authorList>
            <person name="Merino N."/>
            <person name="Kawai M."/>
            <person name="Boyd E.S."/>
            <person name="Colman D.R."/>
            <person name="McGlynn S.E."/>
            <person name="Nealson K.H."/>
            <person name="Kurokawa K."/>
            <person name="Hongoh Y."/>
        </authorList>
    </citation>
    <scope>NUCLEOTIDE SEQUENCE [LARGE SCALE GENOMIC DNA]</scope>
    <source>
        <strain evidence="1 2">S25</strain>
    </source>
</reference>
<evidence type="ECO:0000313" key="2">
    <source>
        <dbReference type="Proteomes" id="UP000543224"/>
    </source>
</evidence>
<dbReference type="InterPro" id="IPR029062">
    <property type="entry name" value="Class_I_gatase-like"/>
</dbReference>
<dbReference type="Gene3D" id="3.40.50.880">
    <property type="match status" value="1"/>
</dbReference>
<proteinExistence type="predicted"/>
<evidence type="ECO:0008006" key="3">
    <source>
        <dbReference type="Google" id="ProtNLM"/>
    </source>
</evidence>